<dbReference type="Proteomes" id="UP000006447">
    <property type="component" value="Unassembled WGS sequence"/>
</dbReference>
<dbReference type="InterPro" id="IPR002204">
    <property type="entry name" value="3-OH-isobutyrate_DH-rel_CS"/>
</dbReference>
<dbReference type="InterPro" id="IPR006115">
    <property type="entry name" value="6PGDH_NADP-bd"/>
</dbReference>
<feature type="domain" description="6-phosphogluconate dehydrogenase NADP-binding" evidence="1">
    <location>
        <begin position="3"/>
        <end position="98"/>
    </location>
</feature>
<dbReference type="GO" id="GO:0016054">
    <property type="term" value="P:organic acid catabolic process"/>
    <property type="evidence" value="ECO:0007669"/>
    <property type="project" value="UniProtKB-ARBA"/>
</dbReference>
<dbReference type="RefSeq" id="WP_007300031.1">
    <property type="nucleotide sequence ID" value="NZ_AJJH01000158.1"/>
</dbReference>
<dbReference type="InterPro" id="IPR036291">
    <property type="entry name" value="NAD(P)-bd_dom_sf"/>
</dbReference>
<evidence type="ECO:0000313" key="2">
    <source>
        <dbReference type="EMBL" id="EID75196.1"/>
    </source>
</evidence>
<evidence type="ECO:0000313" key="3">
    <source>
        <dbReference type="Proteomes" id="UP000006447"/>
    </source>
</evidence>
<dbReference type="GO" id="GO:0016491">
    <property type="term" value="F:oxidoreductase activity"/>
    <property type="evidence" value="ECO:0007669"/>
    <property type="project" value="InterPro"/>
</dbReference>
<protein>
    <submittedName>
        <fullName evidence="2">2-hydroxy-3-oxopropionate reductase</fullName>
    </submittedName>
</protein>
<dbReference type="AlphaFoldDB" id="I0WFN0"/>
<organism evidence="2 3">
    <name type="scientific">Rhodococcus opacus RKJ300 = JCM 13270</name>
    <dbReference type="NCBI Taxonomy" id="1165867"/>
    <lineage>
        <taxon>Bacteria</taxon>
        <taxon>Bacillati</taxon>
        <taxon>Actinomycetota</taxon>
        <taxon>Actinomycetes</taxon>
        <taxon>Mycobacteriales</taxon>
        <taxon>Nocardiaceae</taxon>
        <taxon>Rhodococcus</taxon>
    </lineage>
</organism>
<dbReference type="Pfam" id="PF03446">
    <property type="entry name" value="NAD_binding_2"/>
    <property type="match status" value="1"/>
</dbReference>
<proteinExistence type="predicted"/>
<dbReference type="PANTHER" id="PTHR43060:SF15">
    <property type="entry name" value="3-HYDROXYISOBUTYRATE DEHYDROGENASE-LIKE 1, MITOCHONDRIAL-RELATED"/>
    <property type="match status" value="1"/>
</dbReference>
<name>I0WFN0_RHOOP</name>
<sequence length="99" mass="9862">MSTIAFIGLGIMGSPMACNLAKAGHQVVGYNLIPDRTAALVEAGGTAADSIAKAVAGADVVAVMVPDSPDVQAVLTGEDGVFEHAPAGALIIDFSSIRP</sequence>
<dbReference type="EMBL" id="AJJH01000158">
    <property type="protein sequence ID" value="EID75196.1"/>
    <property type="molecule type" value="Genomic_DNA"/>
</dbReference>
<evidence type="ECO:0000259" key="1">
    <source>
        <dbReference type="Pfam" id="PF03446"/>
    </source>
</evidence>
<accession>I0WFN0</accession>
<reference evidence="2 3" key="1">
    <citation type="journal article" date="2012" name="J. Bacteriol.">
        <title>Draft genome sequence of the nitrophenol-degrading actinomycete Rhodococcus imtechensis RKJ300.</title>
        <authorList>
            <person name="Vikram S."/>
            <person name="Kumar S."/>
            <person name="Subramanian S."/>
            <person name="Raghava G.P."/>
        </authorList>
    </citation>
    <scope>NUCLEOTIDE SEQUENCE [LARGE SCALE GENOMIC DNA]</scope>
    <source>
        <strain evidence="2 3">RKJ300</strain>
    </source>
</reference>
<dbReference type="SUPFAM" id="SSF51735">
    <property type="entry name" value="NAD(P)-binding Rossmann-fold domains"/>
    <property type="match status" value="1"/>
</dbReference>
<dbReference type="PANTHER" id="PTHR43060">
    <property type="entry name" value="3-HYDROXYISOBUTYRATE DEHYDROGENASE-LIKE 1, MITOCHONDRIAL-RELATED"/>
    <property type="match status" value="1"/>
</dbReference>
<dbReference type="PROSITE" id="PS00895">
    <property type="entry name" value="3_HYDROXYISOBUT_DH"/>
    <property type="match status" value="1"/>
</dbReference>
<gene>
    <name evidence="2" type="ORF">W59_28168</name>
</gene>
<feature type="non-terminal residue" evidence="2">
    <location>
        <position position="99"/>
    </location>
</feature>
<comment type="caution">
    <text evidence="2">The sequence shown here is derived from an EMBL/GenBank/DDBJ whole genome shotgun (WGS) entry which is preliminary data.</text>
</comment>
<dbReference type="Gene3D" id="3.40.50.720">
    <property type="entry name" value="NAD(P)-binding Rossmann-like Domain"/>
    <property type="match status" value="1"/>
</dbReference>
<dbReference type="GO" id="GO:0050661">
    <property type="term" value="F:NADP binding"/>
    <property type="evidence" value="ECO:0007669"/>
    <property type="project" value="InterPro"/>
</dbReference>